<name>A0ABN9PNB1_9DINO</name>
<sequence>MPDLPAGSVLRAAAAYHRWPALLAPPGVRAGVPAGRPAASPSCPTGMPKCPATVPVPASAPMAADQASCRKGTPTTCRAGLPGQPAGPPPTAAAAQADCQRACACRAGEHCAERVRRGPPEGASSLGCDSSGANQAGTIGSCLQSLCREDSRHVFVVRRVNTLGFEAPGALALHFSAFGRVRRVLATQSKVAAQSGRSRIRPGGIAYVVMADAESVGRILQTGPQQTVASRIISVEPYAPLGGASADAARGGSTSAVAGCAGSGPRMLGTGGHPRMLPDAIAGG</sequence>
<organism evidence="2 3">
    <name type="scientific">Prorocentrum cordatum</name>
    <dbReference type="NCBI Taxonomy" id="2364126"/>
    <lineage>
        <taxon>Eukaryota</taxon>
        <taxon>Sar</taxon>
        <taxon>Alveolata</taxon>
        <taxon>Dinophyceae</taxon>
        <taxon>Prorocentrales</taxon>
        <taxon>Prorocentraceae</taxon>
        <taxon>Prorocentrum</taxon>
    </lineage>
</organism>
<feature type="region of interest" description="Disordered" evidence="1">
    <location>
        <begin position="262"/>
        <end position="284"/>
    </location>
</feature>
<gene>
    <name evidence="2" type="ORF">PCOR1329_LOCUS4506</name>
</gene>
<evidence type="ECO:0000256" key="1">
    <source>
        <dbReference type="SAM" id="MobiDB-lite"/>
    </source>
</evidence>
<protein>
    <recommendedName>
        <fullName evidence="4">RRM domain-containing protein</fullName>
    </recommendedName>
</protein>
<evidence type="ECO:0000313" key="2">
    <source>
        <dbReference type="EMBL" id="CAK0794559.1"/>
    </source>
</evidence>
<dbReference type="Proteomes" id="UP001189429">
    <property type="component" value="Unassembled WGS sequence"/>
</dbReference>
<proteinExistence type="predicted"/>
<evidence type="ECO:0008006" key="4">
    <source>
        <dbReference type="Google" id="ProtNLM"/>
    </source>
</evidence>
<keyword evidence="3" id="KW-1185">Reference proteome</keyword>
<reference evidence="2" key="1">
    <citation type="submission" date="2023-10" db="EMBL/GenBank/DDBJ databases">
        <authorList>
            <person name="Chen Y."/>
            <person name="Shah S."/>
            <person name="Dougan E. K."/>
            <person name="Thang M."/>
            <person name="Chan C."/>
        </authorList>
    </citation>
    <scope>NUCLEOTIDE SEQUENCE [LARGE SCALE GENOMIC DNA]</scope>
</reference>
<comment type="caution">
    <text evidence="2">The sequence shown here is derived from an EMBL/GenBank/DDBJ whole genome shotgun (WGS) entry which is preliminary data.</text>
</comment>
<dbReference type="EMBL" id="CAUYUJ010001165">
    <property type="protein sequence ID" value="CAK0794559.1"/>
    <property type="molecule type" value="Genomic_DNA"/>
</dbReference>
<evidence type="ECO:0000313" key="3">
    <source>
        <dbReference type="Proteomes" id="UP001189429"/>
    </source>
</evidence>
<accession>A0ABN9PNB1</accession>